<dbReference type="AlphaFoldDB" id="A0A816GB34"/>
<proteinExistence type="predicted"/>
<feature type="compositionally biased region" description="Basic and acidic residues" evidence="1">
    <location>
        <begin position="79"/>
        <end position="93"/>
    </location>
</feature>
<comment type="caution">
    <text evidence="3">The sequence shown here is derived from an EMBL/GenBank/DDBJ whole genome shotgun (WGS) entry which is preliminary data.</text>
</comment>
<dbReference type="Proteomes" id="UP000663834">
    <property type="component" value="Unassembled WGS sequence"/>
</dbReference>
<evidence type="ECO:0000313" key="4">
    <source>
        <dbReference type="Proteomes" id="UP000663834"/>
    </source>
</evidence>
<keyword evidence="2" id="KW-0472">Membrane</keyword>
<feature type="transmembrane region" description="Helical" evidence="2">
    <location>
        <begin position="28"/>
        <end position="50"/>
    </location>
</feature>
<feature type="non-terminal residue" evidence="3">
    <location>
        <position position="1"/>
    </location>
</feature>
<evidence type="ECO:0000256" key="1">
    <source>
        <dbReference type="SAM" id="MobiDB-lite"/>
    </source>
</evidence>
<protein>
    <submittedName>
        <fullName evidence="3">Uncharacterized protein</fullName>
    </submittedName>
</protein>
<organism evidence="3 4">
    <name type="scientific">Rotaria magnacalcarata</name>
    <dbReference type="NCBI Taxonomy" id="392030"/>
    <lineage>
        <taxon>Eukaryota</taxon>
        <taxon>Metazoa</taxon>
        <taxon>Spiralia</taxon>
        <taxon>Gnathifera</taxon>
        <taxon>Rotifera</taxon>
        <taxon>Eurotatoria</taxon>
        <taxon>Bdelloidea</taxon>
        <taxon>Philodinida</taxon>
        <taxon>Philodinidae</taxon>
        <taxon>Rotaria</taxon>
    </lineage>
</organism>
<dbReference type="OrthoDB" id="10056809at2759"/>
<evidence type="ECO:0000256" key="2">
    <source>
        <dbReference type="SAM" id="Phobius"/>
    </source>
</evidence>
<accession>A0A816GB34</accession>
<dbReference type="EMBL" id="CAJNOW010019496">
    <property type="protein sequence ID" value="CAF1672872.1"/>
    <property type="molecule type" value="Genomic_DNA"/>
</dbReference>
<sequence length="93" mass="10612">DTVMTITISEASYYIKNTESPIAKQQEVIFHTFLFTIICLEISGLIFLIVKLMFIPIVKKVIAHYYHAPRGKVTPTHENASHESNSETRSEDD</sequence>
<name>A0A816GB34_9BILA</name>
<gene>
    <name evidence="3" type="ORF">KQP761_LOCUS34652</name>
</gene>
<reference evidence="3" key="1">
    <citation type="submission" date="2021-02" db="EMBL/GenBank/DDBJ databases">
        <authorList>
            <person name="Nowell W R."/>
        </authorList>
    </citation>
    <scope>NUCLEOTIDE SEQUENCE</scope>
</reference>
<evidence type="ECO:0000313" key="3">
    <source>
        <dbReference type="EMBL" id="CAF1672872.1"/>
    </source>
</evidence>
<feature type="region of interest" description="Disordered" evidence="1">
    <location>
        <begin position="71"/>
        <end position="93"/>
    </location>
</feature>
<keyword evidence="2" id="KW-1133">Transmembrane helix</keyword>
<keyword evidence="2" id="KW-0812">Transmembrane</keyword>